<dbReference type="Proteomes" id="UP001202961">
    <property type="component" value="Unassembled WGS sequence"/>
</dbReference>
<evidence type="ECO:0000259" key="1">
    <source>
        <dbReference type="SMART" id="SM00065"/>
    </source>
</evidence>
<dbReference type="SMART" id="SM00065">
    <property type="entry name" value="GAF"/>
    <property type="match status" value="1"/>
</dbReference>
<organism evidence="2 3">
    <name type="scientific">Aporhodopirellula aestuarii</name>
    <dbReference type="NCBI Taxonomy" id="2950107"/>
    <lineage>
        <taxon>Bacteria</taxon>
        <taxon>Pseudomonadati</taxon>
        <taxon>Planctomycetota</taxon>
        <taxon>Planctomycetia</taxon>
        <taxon>Pirellulales</taxon>
        <taxon>Pirellulaceae</taxon>
        <taxon>Aporhodopirellula</taxon>
    </lineage>
</organism>
<gene>
    <name evidence="2" type="ORF">NB063_22550</name>
</gene>
<evidence type="ECO:0000313" key="2">
    <source>
        <dbReference type="EMBL" id="MCM2373403.1"/>
    </source>
</evidence>
<dbReference type="Pfam" id="PF13185">
    <property type="entry name" value="GAF_2"/>
    <property type="match status" value="1"/>
</dbReference>
<dbReference type="Gene3D" id="3.30.450.40">
    <property type="match status" value="1"/>
</dbReference>
<dbReference type="EMBL" id="JAMQBK010000060">
    <property type="protein sequence ID" value="MCM2373403.1"/>
    <property type="molecule type" value="Genomic_DNA"/>
</dbReference>
<comment type="caution">
    <text evidence="2">The sequence shown here is derived from an EMBL/GenBank/DDBJ whole genome shotgun (WGS) entry which is preliminary data.</text>
</comment>
<name>A0ABT0UAJ2_9BACT</name>
<keyword evidence="3" id="KW-1185">Reference proteome</keyword>
<reference evidence="2 3" key="1">
    <citation type="journal article" date="2022" name="Syst. Appl. Microbiol.">
        <title>Rhodopirellula aestuarii sp. nov., a novel member of the genus Rhodopirellula isolated from brackish sediments collected in the Tagus River estuary, Portugal.</title>
        <authorList>
            <person name="Vitorino I.R."/>
            <person name="Klimek D."/>
            <person name="Calusinska M."/>
            <person name="Lobo-da-Cunha A."/>
            <person name="Vasconcelos V."/>
            <person name="Lage O.M."/>
        </authorList>
    </citation>
    <scope>NUCLEOTIDE SEQUENCE [LARGE SCALE GENOMIC DNA]</scope>
    <source>
        <strain evidence="2 3">ICT_H3.1</strain>
    </source>
</reference>
<dbReference type="InterPro" id="IPR003018">
    <property type="entry name" value="GAF"/>
</dbReference>
<sequence length="291" mass="32161">MTIKHRVNPAVQYMCGLADKISQGAGLGETLNYIYDAFRDIIPYDRIGYAEVDEYCTTATSRWARSEGSTHLGTGYSAKLAKSSLSLVITHRKCRILNDLPAYLKNHPNSTSTTLIVDEGIRSSLTCPLFAGGIPTGFLFLSSQKPDCYSDEHARLLREVAGQISVSLLASELLELCDDDVDKAKKSSVGIGPSVLLRRIRRVPWQERYVEEEYVAAPHRAHEVGPVGNYASVSLPISSLTPNMVVAKSIRRSDGMLLLSAGSQLTDKWIARLTTMYDSGEIQDWRIPVQH</sequence>
<dbReference type="RefSeq" id="WP_250931147.1">
    <property type="nucleotide sequence ID" value="NZ_JAMQBK010000060.1"/>
</dbReference>
<accession>A0ABT0UAJ2</accession>
<protein>
    <submittedName>
        <fullName evidence="2">GAF domain-containing protein</fullName>
    </submittedName>
</protein>
<feature type="domain" description="GAF" evidence="1">
    <location>
        <begin position="26"/>
        <end position="178"/>
    </location>
</feature>
<dbReference type="SUPFAM" id="SSF55781">
    <property type="entry name" value="GAF domain-like"/>
    <property type="match status" value="1"/>
</dbReference>
<evidence type="ECO:0000313" key="3">
    <source>
        <dbReference type="Proteomes" id="UP001202961"/>
    </source>
</evidence>
<dbReference type="InterPro" id="IPR029016">
    <property type="entry name" value="GAF-like_dom_sf"/>
</dbReference>
<proteinExistence type="predicted"/>